<comment type="subcellular location">
    <subcellularLocation>
        <location evidence="17">Membrane</location>
        <topology evidence="17">Multi-pass membrane protein</topology>
    </subcellularLocation>
    <subcellularLocation>
        <location evidence="1">Mitochondrion inner membrane</location>
        <topology evidence="1">Multi-pass membrane protein</topology>
    </subcellularLocation>
</comment>
<keyword evidence="11" id="KW-0007">Acetylation</keyword>
<dbReference type="GO" id="GO:0005743">
    <property type="term" value="C:mitochondrial inner membrane"/>
    <property type="evidence" value="ECO:0007669"/>
    <property type="project" value="UniProtKB-SubCell"/>
</dbReference>
<evidence type="ECO:0000313" key="20">
    <source>
        <dbReference type="WBParaSite" id="HPBE_0001152701-mRNA-1"/>
    </source>
</evidence>
<dbReference type="PRINTS" id="PR00927">
    <property type="entry name" value="ADPTRNSLCASE"/>
</dbReference>
<dbReference type="GO" id="GO:0140021">
    <property type="term" value="P:mitochondrial ADP transmembrane transport"/>
    <property type="evidence" value="ECO:0007669"/>
    <property type="project" value="InterPro"/>
</dbReference>
<keyword evidence="12" id="KW-0496">Mitochondrion</keyword>
<keyword evidence="5" id="KW-0597">Phosphoprotein</keyword>
<dbReference type="WBParaSite" id="HPBE_0001152701-mRNA-1">
    <property type="protein sequence ID" value="HPBE_0001152701-mRNA-1"/>
    <property type="gene ID" value="HPBE_0001152701"/>
</dbReference>
<feature type="transmembrane region" description="Helical" evidence="17">
    <location>
        <begin position="181"/>
        <end position="201"/>
    </location>
</feature>
<gene>
    <name evidence="18" type="ORF">HPBE_LOCUS11528</name>
</gene>
<reference evidence="20" key="2">
    <citation type="submission" date="2019-09" db="UniProtKB">
        <authorList>
            <consortium name="WormBaseParasite"/>
        </authorList>
    </citation>
    <scope>IDENTIFICATION</scope>
</reference>
<dbReference type="AlphaFoldDB" id="A0A183FTT6"/>
<dbReference type="InterPro" id="IPR002113">
    <property type="entry name" value="ADT_euk_type"/>
</dbReference>
<accession>A0A183FTT6</accession>
<evidence type="ECO:0000256" key="7">
    <source>
        <dbReference type="ARBA" id="ARBA00022737"/>
    </source>
</evidence>
<feature type="repeat" description="Solcar" evidence="15">
    <location>
        <begin position="121"/>
        <end position="211"/>
    </location>
</feature>
<dbReference type="PANTHER" id="PTHR45635:SF32">
    <property type="entry name" value="ADP_ATP TRANSLOCASE 1"/>
    <property type="match status" value="1"/>
</dbReference>
<dbReference type="GO" id="GO:0005471">
    <property type="term" value="F:ATP:ADP antiporter activity"/>
    <property type="evidence" value="ECO:0007669"/>
    <property type="project" value="UniProtKB-UniRule"/>
</dbReference>
<evidence type="ECO:0000256" key="2">
    <source>
        <dbReference type="ARBA" id="ARBA00006375"/>
    </source>
</evidence>
<evidence type="ECO:0000256" key="16">
    <source>
        <dbReference type="RuleBase" id="RU000488"/>
    </source>
</evidence>
<evidence type="ECO:0000256" key="6">
    <source>
        <dbReference type="ARBA" id="ARBA00022692"/>
    </source>
</evidence>
<dbReference type="PROSITE" id="PS50920">
    <property type="entry name" value="SOLCAR"/>
    <property type="match status" value="3"/>
</dbReference>
<dbReference type="SUPFAM" id="SSF103506">
    <property type="entry name" value="Mitochondrial carrier"/>
    <property type="match status" value="1"/>
</dbReference>
<protein>
    <recommendedName>
        <fullName evidence="17">ADP/ATP translocase</fullName>
    </recommendedName>
    <alternativeName>
        <fullName evidence="17">ADP,ATP carrier protein</fullName>
    </alternativeName>
</protein>
<evidence type="ECO:0000313" key="18">
    <source>
        <dbReference type="EMBL" id="VDO88914.1"/>
    </source>
</evidence>
<name>A0A183FTT6_HELPZ</name>
<evidence type="ECO:0000256" key="15">
    <source>
        <dbReference type="PROSITE-ProRule" id="PRU00282"/>
    </source>
</evidence>
<evidence type="ECO:0000256" key="12">
    <source>
        <dbReference type="ARBA" id="ARBA00023128"/>
    </source>
</evidence>
<evidence type="ECO:0000256" key="14">
    <source>
        <dbReference type="ARBA" id="ARBA00024537"/>
    </source>
</evidence>
<dbReference type="InterPro" id="IPR002067">
    <property type="entry name" value="MCP"/>
</dbReference>
<evidence type="ECO:0000256" key="17">
    <source>
        <dbReference type="RuleBase" id="RU368008"/>
    </source>
</evidence>
<comment type="catalytic activity">
    <reaction evidence="14">
        <text>ADP(in) + ATP(out) = ADP(out) + ATP(in)</text>
        <dbReference type="Rhea" id="RHEA:34999"/>
        <dbReference type="ChEBI" id="CHEBI:30616"/>
        <dbReference type="ChEBI" id="CHEBI:456216"/>
    </reaction>
</comment>
<comment type="function">
    <text evidence="17">Catalyzes the exchange of ADP and ATP across the membrane.</text>
</comment>
<feature type="repeat" description="Solcar" evidence="15">
    <location>
        <begin position="219"/>
        <end position="306"/>
    </location>
</feature>
<dbReference type="InterPro" id="IPR018108">
    <property type="entry name" value="MCP_transmembrane"/>
</dbReference>
<organism evidence="19 20">
    <name type="scientific">Heligmosomoides polygyrus</name>
    <name type="common">Parasitic roundworm</name>
    <dbReference type="NCBI Taxonomy" id="6339"/>
    <lineage>
        <taxon>Eukaryota</taxon>
        <taxon>Metazoa</taxon>
        <taxon>Ecdysozoa</taxon>
        <taxon>Nematoda</taxon>
        <taxon>Chromadorea</taxon>
        <taxon>Rhabditida</taxon>
        <taxon>Rhabditina</taxon>
        <taxon>Rhabditomorpha</taxon>
        <taxon>Strongyloidea</taxon>
        <taxon>Heligmosomidae</taxon>
        <taxon>Heligmosomoides</taxon>
    </lineage>
</organism>
<reference evidence="18 19" key="1">
    <citation type="submission" date="2018-11" db="EMBL/GenBank/DDBJ databases">
        <authorList>
            <consortium name="Pathogen Informatics"/>
        </authorList>
    </citation>
    <scope>NUCLEOTIDE SEQUENCE [LARGE SCALE GENOMIC DNA]</scope>
</reference>
<dbReference type="Gene3D" id="1.50.40.10">
    <property type="entry name" value="Mitochondrial carrier domain"/>
    <property type="match status" value="1"/>
</dbReference>
<evidence type="ECO:0000256" key="3">
    <source>
        <dbReference type="ARBA" id="ARBA00022448"/>
    </source>
</evidence>
<accession>A0A3P7ZXK0</accession>
<proteinExistence type="inferred from homology"/>
<comment type="subunit">
    <text evidence="17">Monomer.</text>
</comment>
<dbReference type="GO" id="GO:1990544">
    <property type="term" value="P:mitochondrial ATP transmembrane transport"/>
    <property type="evidence" value="ECO:0007669"/>
    <property type="project" value="InterPro"/>
</dbReference>
<keyword evidence="6 15" id="KW-0812">Transmembrane</keyword>
<keyword evidence="10 17" id="KW-1133">Transmembrane helix</keyword>
<dbReference type="OrthoDB" id="270584at2759"/>
<keyword evidence="4" id="KW-0488">Methylation</keyword>
<dbReference type="GO" id="GO:1901029">
    <property type="term" value="P:negative regulation of mitochondrial outer membrane permeabilization involved in apoptotic signaling pathway"/>
    <property type="evidence" value="ECO:0007669"/>
    <property type="project" value="TreeGrafter"/>
</dbReference>
<keyword evidence="8" id="KW-0999">Mitochondrion inner membrane</keyword>
<evidence type="ECO:0000313" key="19">
    <source>
        <dbReference type="Proteomes" id="UP000050761"/>
    </source>
</evidence>
<evidence type="ECO:0000256" key="1">
    <source>
        <dbReference type="ARBA" id="ARBA00004448"/>
    </source>
</evidence>
<dbReference type="Proteomes" id="UP000050761">
    <property type="component" value="Unassembled WGS sequence"/>
</dbReference>
<evidence type="ECO:0000256" key="13">
    <source>
        <dbReference type="ARBA" id="ARBA00023136"/>
    </source>
</evidence>
<dbReference type="PRINTS" id="PR00926">
    <property type="entry name" value="MITOCARRIER"/>
</dbReference>
<keyword evidence="13 15" id="KW-0472">Membrane</keyword>
<keyword evidence="7" id="KW-0677">Repeat</keyword>
<keyword evidence="19" id="KW-1185">Reference proteome</keyword>
<evidence type="ECO:0000256" key="10">
    <source>
        <dbReference type="ARBA" id="ARBA00022989"/>
    </source>
</evidence>
<evidence type="ECO:0000256" key="5">
    <source>
        <dbReference type="ARBA" id="ARBA00022553"/>
    </source>
</evidence>
<evidence type="ECO:0000256" key="4">
    <source>
        <dbReference type="ARBA" id="ARBA00022481"/>
    </source>
</evidence>
<feature type="repeat" description="Solcar" evidence="15">
    <location>
        <begin position="18"/>
        <end position="110"/>
    </location>
</feature>
<feature type="transmembrane region" description="Helical" evidence="17">
    <location>
        <begin position="221"/>
        <end position="242"/>
    </location>
</feature>
<dbReference type="InterPro" id="IPR023395">
    <property type="entry name" value="MCP_dom_sf"/>
</dbReference>
<evidence type="ECO:0000256" key="8">
    <source>
        <dbReference type="ARBA" id="ARBA00022792"/>
    </source>
</evidence>
<dbReference type="Pfam" id="PF00153">
    <property type="entry name" value="Mito_carr"/>
    <property type="match status" value="3"/>
</dbReference>
<comment type="caution">
    <text evidence="17">Lacks conserved residue(s) required for the propagation of feature annotation.</text>
</comment>
<evidence type="ECO:0000256" key="11">
    <source>
        <dbReference type="ARBA" id="ARBA00022990"/>
    </source>
</evidence>
<dbReference type="EMBL" id="UZAH01027137">
    <property type="protein sequence ID" value="VDO88914.1"/>
    <property type="molecule type" value="Genomic_DNA"/>
</dbReference>
<comment type="similarity">
    <text evidence="2 16">Belongs to the mitochondrial carrier (TC 2.A.29) family.</text>
</comment>
<evidence type="ECO:0000256" key="9">
    <source>
        <dbReference type="ARBA" id="ARBA00022799"/>
    </source>
</evidence>
<dbReference type="PANTHER" id="PTHR45635">
    <property type="entry name" value="ADP,ATP CARRIER PROTEIN 1-RELATED-RELATED"/>
    <property type="match status" value="1"/>
</dbReference>
<sequence length="307" mass="34523">MALLDKNVSKKLVWEDALKFSKDCFAGASAAVVAKTVIAPVERVKLILQLQNAQTTLLPEKRYKGIVDCFIRVPKEQGFLSFWRGNWVNILRACSQESLGFAFKDFFKIWTLSDVDPTGLRFLTGNLLAGGASGVATFMIIYPLDFVRTRLAIDLGKDRKDREFIGMVDCMRKIIKHDGIFGMYKGLLPSLQYICIYRGAYYGLFDSAKPFISKDGQSLGFWRAFAAGQVVTFVAAMLSYPLDTIRRRLMMGAGKKEFIHKGTIDCAKYIYVNEGWKSFFRGAMVNAMRGTGAALVLALYNEFAKYM</sequence>
<keyword evidence="3 16" id="KW-0813">Transport</keyword>
<keyword evidence="9" id="KW-0702">S-nitrosylation</keyword>